<accession>A0A5N6EY57</accession>
<dbReference type="AlphaFoldDB" id="A0A5N6EY57"/>
<evidence type="ECO:0000313" key="1">
    <source>
        <dbReference type="EMBL" id="KAB8222317.1"/>
    </source>
</evidence>
<protein>
    <submittedName>
        <fullName evidence="1">Uncharacterized protein</fullName>
    </submittedName>
</protein>
<dbReference type="Pfam" id="PF26639">
    <property type="entry name" value="Het-6_barrel"/>
    <property type="match status" value="1"/>
</dbReference>
<dbReference type="EMBL" id="ML733413">
    <property type="protein sequence ID" value="KAB8222317.1"/>
    <property type="molecule type" value="Genomic_DNA"/>
</dbReference>
<organism evidence="1 2">
    <name type="scientific">Aspergillus novoparasiticus</name>
    <dbReference type="NCBI Taxonomy" id="986946"/>
    <lineage>
        <taxon>Eukaryota</taxon>
        <taxon>Fungi</taxon>
        <taxon>Dikarya</taxon>
        <taxon>Ascomycota</taxon>
        <taxon>Pezizomycotina</taxon>
        <taxon>Eurotiomycetes</taxon>
        <taxon>Eurotiomycetidae</taxon>
        <taxon>Eurotiales</taxon>
        <taxon>Aspergillaceae</taxon>
        <taxon>Aspergillus</taxon>
        <taxon>Aspergillus subgen. Circumdati</taxon>
    </lineage>
</organism>
<proteinExistence type="predicted"/>
<reference evidence="1 2" key="1">
    <citation type="submission" date="2019-04" db="EMBL/GenBank/DDBJ databases">
        <title>Fungal friends and foes A comparative genomics study of 23 Aspergillus species from section Flavi.</title>
        <authorList>
            <consortium name="DOE Joint Genome Institute"/>
            <person name="Kjaerbolling I."/>
            <person name="Vesth T.C."/>
            <person name="Frisvad J.C."/>
            <person name="Nybo J.L."/>
            <person name="Theobald S."/>
            <person name="Kildgaard S."/>
            <person name="Petersen T.I."/>
            <person name="Kuo A."/>
            <person name="Sato A."/>
            <person name="Lyhne E.K."/>
            <person name="Kogle M.E."/>
            <person name="Wiebenga A."/>
            <person name="Kun R.S."/>
            <person name="Lubbers R.J."/>
            <person name="Makela M.R."/>
            <person name="Barry K."/>
            <person name="Chovatia M."/>
            <person name="Clum A."/>
            <person name="Daum C."/>
            <person name="Haridas S."/>
            <person name="He G."/>
            <person name="LaButti K."/>
            <person name="Lipzen A."/>
            <person name="Mondo S."/>
            <person name="Pangilinan J."/>
            <person name="Riley R."/>
            <person name="Salamov A."/>
            <person name="Simmons B.A."/>
            <person name="Magnuson J.K."/>
            <person name="Henrissat B."/>
            <person name="Mortensen U.H."/>
            <person name="Larsen T.O."/>
            <person name="De vries R.P."/>
            <person name="Grigoriev I.V."/>
            <person name="Machida M."/>
            <person name="Baker S.E."/>
            <person name="Andersen M.R."/>
        </authorList>
    </citation>
    <scope>NUCLEOTIDE SEQUENCE [LARGE SCALE GENOMIC DNA]</scope>
    <source>
        <strain evidence="1 2">CBS 126849</strain>
    </source>
</reference>
<keyword evidence="2" id="KW-1185">Reference proteome</keyword>
<gene>
    <name evidence="1" type="ORF">BDV33DRAFT_201571</name>
</gene>
<name>A0A5N6EY57_9EURO</name>
<sequence length="149" mass="16603">MVDECLPSLTPAEAAIVKWRLPIGDSDMVPEEERTFCQDRIHYSHHAEPNIAGSPGVTQAYIAIASEFADLFSPAVACCTVMGKVGIVPTKTRVGDRIAVFRSGRVPFILREKETLRDHYEVIGECYIDGMMHGEYIEQSAQYQDINLV</sequence>
<evidence type="ECO:0000313" key="2">
    <source>
        <dbReference type="Proteomes" id="UP000326799"/>
    </source>
</evidence>
<dbReference type="Proteomes" id="UP000326799">
    <property type="component" value="Unassembled WGS sequence"/>
</dbReference>